<comment type="caution">
    <text evidence="2">The sequence shown here is derived from an EMBL/GenBank/DDBJ whole genome shotgun (WGS) entry which is preliminary data.</text>
</comment>
<feature type="region of interest" description="Disordered" evidence="1">
    <location>
        <begin position="169"/>
        <end position="199"/>
    </location>
</feature>
<feature type="region of interest" description="Disordered" evidence="1">
    <location>
        <begin position="97"/>
        <end position="148"/>
    </location>
</feature>
<evidence type="ECO:0000313" key="3">
    <source>
        <dbReference type="Proteomes" id="UP000785679"/>
    </source>
</evidence>
<proteinExistence type="predicted"/>
<accession>A0A8J8NCG2</accession>
<organism evidence="2 3">
    <name type="scientific">Halteria grandinella</name>
    <dbReference type="NCBI Taxonomy" id="5974"/>
    <lineage>
        <taxon>Eukaryota</taxon>
        <taxon>Sar</taxon>
        <taxon>Alveolata</taxon>
        <taxon>Ciliophora</taxon>
        <taxon>Intramacronucleata</taxon>
        <taxon>Spirotrichea</taxon>
        <taxon>Stichotrichia</taxon>
        <taxon>Sporadotrichida</taxon>
        <taxon>Halteriidae</taxon>
        <taxon>Halteria</taxon>
    </lineage>
</organism>
<feature type="compositionally biased region" description="Basic and acidic residues" evidence="1">
    <location>
        <begin position="118"/>
        <end position="129"/>
    </location>
</feature>
<dbReference type="Proteomes" id="UP000785679">
    <property type="component" value="Unassembled WGS sequence"/>
</dbReference>
<protein>
    <submittedName>
        <fullName evidence="2">Uncharacterized protein</fullName>
    </submittedName>
</protein>
<sequence length="288" mass="32499">MKNTDQNHLYYSNVSNTENTKRLKTSTLSKRSRLHNQNLSLFDMRQTQGLFPSVMSALESKSLFEDHSAISGAQITLQNNAGVIGNKQQILIKRRKSKAVEQQSQNESEVRITVGEDETPRPNRRESIQEHQTVSSLVSGGPDDEQDYYKQRPQYQTGIESKEVVLPSGEVDSNPQHQFLLPPGQAEKAKRRGSERPSLPVMSRNLDLQKVYTGQESKKKITSQHNQNNVFTQKKGSSTQYSGIWDVNKSSDEVARNAGKPYQIQNMNSSFAVTGSQKESKKVIPFKK</sequence>
<evidence type="ECO:0000313" key="2">
    <source>
        <dbReference type="EMBL" id="TNV72436.1"/>
    </source>
</evidence>
<evidence type="ECO:0000256" key="1">
    <source>
        <dbReference type="SAM" id="MobiDB-lite"/>
    </source>
</evidence>
<dbReference type="AlphaFoldDB" id="A0A8J8NCG2"/>
<keyword evidence="3" id="KW-1185">Reference proteome</keyword>
<gene>
    <name evidence="2" type="ORF">FGO68_gene10944</name>
</gene>
<name>A0A8J8NCG2_HALGN</name>
<reference evidence="2" key="1">
    <citation type="submission" date="2019-06" db="EMBL/GenBank/DDBJ databases">
        <authorList>
            <person name="Zheng W."/>
        </authorList>
    </citation>
    <scope>NUCLEOTIDE SEQUENCE</scope>
    <source>
        <strain evidence="2">QDHG01</strain>
    </source>
</reference>
<dbReference type="EMBL" id="RRYP01022368">
    <property type="protein sequence ID" value="TNV72436.1"/>
    <property type="molecule type" value="Genomic_DNA"/>
</dbReference>